<proteinExistence type="predicted"/>
<dbReference type="AlphaFoldDB" id="A0A3D8P3M1"/>
<sequence>MPEEGFVSDLASIEDEAVLRREIISLIRDKAGVKEVRLHTALSSPPTGKVLSLSFAGVEVGSIEFESEADLSAAQKSLAPLLPLLSLLLAFFSLKEWKEICQQEEAVLQEMGKALTLFLAGKMETSEVLTILAATLGWEVAVFIYRYKSGEIAFESNQPLLLSPEDLRQAFRQPELLLDFFRRHGFAEGEVVPLEYDAGLALGYLLLLRRNPAPAFPLRRSALRESLSRLGAAALVNSYLYREVKELAERDELTGLYNRRKFWEIFLKELERAKRYQRKLAVLLLDVDNFKDYNDAFGHLAGDECLRRLGEVIKKEIRASDTAARYGGEEFVILLVETGGEGAVAVAERLRRRVEGIGKKEPFPTISLGVAVFPEDAQSAEVLLTCADNALYTAKRSGKNRTVWRGKIRSS</sequence>
<dbReference type="InterPro" id="IPR050469">
    <property type="entry name" value="Diguanylate_Cyclase"/>
</dbReference>
<reference evidence="2 3" key="1">
    <citation type="submission" date="2018-08" db="EMBL/GenBank/DDBJ databases">
        <title>Form III RuBisCO-mediated autotrophy in Thermodesulfobium bacteria.</title>
        <authorList>
            <person name="Toshchakov S.V."/>
            <person name="Kublanov I.V."/>
            <person name="Frolov E."/>
            <person name="Bonch-Osmolovskaya E.A."/>
            <person name="Tourova T.P."/>
            <person name="Chernych N.A."/>
            <person name="Lebedinsky A.V."/>
        </authorList>
    </citation>
    <scope>NUCLEOTIDE SEQUENCE [LARGE SCALE GENOMIC DNA]</scope>
    <source>
        <strain evidence="2 3">SR</strain>
    </source>
</reference>
<evidence type="ECO:0000313" key="2">
    <source>
        <dbReference type="EMBL" id="RDV83409.1"/>
    </source>
</evidence>
<dbReference type="InterPro" id="IPR000160">
    <property type="entry name" value="GGDEF_dom"/>
</dbReference>
<dbReference type="GO" id="GO:0052621">
    <property type="term" value="F:diguanylate cyclase activity"/>
    <property type="evidence" value="ECO:0007669"/>
    <property type="project" value="TreeGrafter"/>
</dbReference>
<feature type="domain" description="GGDEF" evidence="1">
    <location>
        <begin position="278"/>
        <end position="407"/>
    </location>
</feature>
<dbReference type="SMART" id="SM00267">
    <property type="entry name" value="GGDEF"/>
    <property type="match status" value="1"/>
</dbReference>
<dbReference type="GO" id="GO:1902201">
    <property type="term" value="P:negative regulation of bacterial-type flagellum-dependent cell motility"/>
    <property type="evidence" value="ECO:0007669"/>
    <property type="project" value="TreeGrafter"/>
</dbReference>
<dbReference type="PANTHER" id="PTHR45138:SF9">
    <property type="entry name" value="DIGUANYLATE CYCLASE DGCM-RELATED"/>
    <property type="match status" value="1"/>
</dbReference>
<dbReference type="Pfam" id="PF00990">
    <property type="entry name" value="GGDEF"/>
    <property type="match status" value="1"/>
</dbReference>
<dbReference type="Proteomes" id="UP000256329">
    <property type="component" value="Unassembled WGS sequence"/>
</dbReference>
<dbReference type="OrthoDB" id="9783388at2"/>
<accession>A0A3D8P3M1</accession>
<protein>
    <submittedName>
        <fullName evidence="2">GGDEF domain-containing protein</fullName>
    </submittedName>
</protein>
<dbReference type="InterPro" id="IPR043128">
    <property type="entry name" value="Rev_trsase/Diguanyl_cyclase"/>
</dbReference>
<keyword evidence="3" id="KW-1185">Reference proteome</keyword>
<dbReference type="GO" id="GO:0043709">
    <property type="term" value="P:cell adhesion involved in single-species biofilm formation"/>
    <property type="evidence" value="ECO:0007669"/>
    <property type="project" value="TreeGrafter"/>
</dbReference>
<comment type="caution">
    <text evidence="2">The sequence shown here is derived from an EMBL/GenBank/DDBJ whole genome shotgun (WGS) entry which is preliminary data.</text>
</comment>
<dbReference type="GO" id="GO:0005886">
    <property type="term" value="C:plasma membrane"/>
    <property type="evidence" value="ECO:0007669"/>
    <property type="project" value="TreeGrafter"/>
</dbReference>
<dbReference type="EMBL" id="QSLN01000005">
    <property type="protein sequence ID" value="RDV83409.1"/>
    <property type="molecule type" value="Genomic_DNA"/>
</dbReference>
<dbReference type="InterPro" id="IPR029787">
    <property type="entry name" value="Nucleotide_cyclase"/>
</dbReference>
<dbReference type="PANTHER" id="PTHR45138">
    <property type="entry name" value="REGULATORY COMPONENTS OF SENSORY TRANSDUCTION SYSTEM"/>
    <property type="match status" value="1"/>
</dbReference>
<dbReference type="CDD" id="cd01949">
    <property type="entry name" value="GGDEF"/>
    <property type="match status" value="1"/>
</dbReference>
<dbReference type="FunFam" id="3.30.70.270:FF:000001">
    <property type="entry name" value="Diguanylate cyclase domain protein"/>
    <property type="match status" value="1"/>
</dbReference>
<dbReference type="NCBIfam" id="TIGR00254">
    <property type="entry name" value="GGDEF"/>
    <property type="match status" value="1"/>
</dbReference>
<organism evidence="2 3">
    <name type="scientific">Ammonifex thiophilus</name>
    <dbReference type="NCBI Taxonomy" id="444093"/>
    <lineage>
        <taxon>Bacteria</taxon>
        <taxon>Bacillati</taxon>
        <taxon>Bacillota</taxon>
        <taxon>Clostridia</taxon>
        <taxon>Thermoanaerobacterales</taxon>
        <taxon>Thermoanaerobacteraceae</taxon>
        <taxon>Ammonifex</taxon>
    </lineage>
</organism>
<dbReference type="PROSITE" id="PS50887">
    <property type="entry name" value="GGDEF"/>
    <property type="match status" value="1"/>
</dbReference>
<dbReference type="RefSeq" id="WP_115792470.1">
    <property type="nucleotide sequence ID" value="NZ_QSLN01000005.1"/>
</dbReference>
<evidence type="ECO:0000259" key="1">
    <source>
        <dbReference type="PROSITE" id="PS50887"/>
    </source>
</evidence>
<dbReference type="SUPFAM" id="SSF55073">
    <property type="entry name" value="Nucleotide cyclase"/>
    <property type="match status" value="1"/>
</dbReference>
<dbReference type="Gene3D" id="3.30.70.270">
    <property type="match status" value="1"/>
</dbReference>
<name>A0A3D8P3M1_9THEO</name>
<gene>
    <name evidence="2" type="ORF">DXX99_05320</name>
</gene>
<evidence type="ECO:0000313" key="3">
    <source>
        <dbReference type="Proteomes" id="UP000256329"/>
    </source>
</evidence>